<keyword evidence="1" id="KW-1133">Transmembrane helix</keyword>
<feature type="transmembrane region" description="Helical" evidence="1">
    <location>
        <begin position="351"/>
        <end position="371"/>
    </location>
</feature>
<feature type="transmembrane region" description="Helical" evidence="1">
    <location>
        <begin position="212"/>
        <end position="238"/>
    </location>
</feature>
<evidence type="ECO:0000256" key="1">
    <source>
        <dbReference type="SAM" id="Phobius"/>
    </source>
</evidence>
<evidence type="ECO:0000313" key="3">
    <source>
        <dbReference type="Proteomes" id="UP000318422"/>
    </source>
</evidence>
<feature type="transmembrane region" description="Helical" evidence="1">
    <location>
        <begin position="377"/>
        <end position="394"/>
    </location>
</feature>
<feature type="transmembrane region" description="Helical" evidence="1">
    <location>
        <begin position="460"/>
        <end position="483"/>
    </location>
</feature>
<feature type="transmembrane region" description="Helical" evidence="1">
    <location>
        <begin position="703"/>
        <end position="722"/>
    </location>
</feature>
<protein>
    <submittedName>
        <fullName evidence="2">Uncharacterized protein</fullName>
    </submittedName>
</protein>
<evidence type="ECO:0000313" key="2">
    <source>
        <dbReference type="EMBL" id="GEC96294.1"/>
    </source>
</evidence>
<keyword evidence="3" id="KW-1185">Reference proteome</keyword>
<dbReference type="EMBL" id="BJNV01000040">
    <property type="protein sequence ID" value="GEC96294.1"/>
    <property type="molecule type" value="Genomic_DNA"/>
</dbReference>
<proteinExistence type="predicted"/>
<comment type="caution">
    <text evidence="2">The sequence shown here is derived from an EMBL/GenBank/DDBJ whole genome shotgun (WGS) entry which is preliminary data.</text>
</comment>
<feature type="transmembrane region" description="Helical" evidence="1">
    <location>
        <begin position="171"/>
        <end position="192"/>
    </location>
</feature>
<feature type="transmembrane region" description="Helical" evidence="1">
    <location>
        <begin position="406"/>
        <end position="423"/>
    </location>
</feature>
<feature type="transmembrane region" description="Helical" evidence="1">
    <location>
        <begin position="301"/>
        <end position="319"/>
    </location>
</feature>
<feature type="transmembrane region" description="Helical" evidence="1">
    <location>
        <begin position="268"/>
        <end position="289"/>
    </location>
</feature>
<sequence>MLAALAALAALAGWFAVYPLDRWVAGVLLGLYGLTVALRPALWLVLMPALWPVVDLAPWSGHIHLTESDALALTTLAALGLREALAPPPTTLAGWAPVKLTVSALALFGLLAAGVLISGLRGLGPQPVFDAAALVGYNTPLNALRVGKGFVLAFALIPFLHLAVRRDGEAALGRIVTGLTLGLATCGLAALWERLAFPGFTNFGADYRSSALFWEMHVGGAALDAWLALALPFALAAIARARHPLARGLALGVLILGFYAAFTTFSRIVYGAMLIAAAILGGLALLRPATGATAAPRPRPASLLLLTGVLIAGCALSFSEGGYRALLAFAGLAVLGYAAGGALAGATTARVAGGVVGGLLLTGLSVVAMLALPKGVYLAYGVAWLITAGALAATRRSALPRPGLTLALLTWLAGTTVLISAFWSISHSFAGTAVGAALALALLARQALGGTPLWTPRLQEAPGVAIALAMAGMLVTTLGSYYMGDRLGATGNDIEIRSRHFKLSLGLVPAGIDSLVGIGLGRYPAAYFWEPGAPRPSALGLGHDDSGAFIQIGPPAGVTEPIRFSQRIPIDTAGVARYSLKARSEQDAVVSVSICRKHLLYSDSCATQSLPITGGKGWQTVAGQFDDVPGPLRPPRLAVFSVEVGAPAAVDLSSFALVDARWQPLLANGDLARGTDFWFFTSDHEHLPWHAKNLFVHTYVEQGLLGVTALALILATAALRLFRQALRGQTLAPTVLAAVAGVLTVGMVDSLMDMPRITVFLLLLLWLALTLRQPPGPHPQ</sequence>
<organism evidence="2 3">
    <name type="scientific">Zoogloea ramigera</name>
    <dbReference type="NCBI Taxonomy" id="350"/>
    <lineage>
        <taxon>Bacteria</taxon>
        <taxon>Pseudomonadati</taxon>
        <taxon>Pseudomonadota</taxon>
        <taxon>Betaproteobacteria</taxon>
        <taxon>Rhodocyclales</taxon>
        <taxon>Zoogloeaceae</taxon>
        <taxon>Zoogloea</taxon>
    </lineage>
</organism>
<gene>
    <name evidence="2" type="ORF">ZRA01_23670</name>
</gene>
<reference evidence="2 3" key="1">
    <citation type="submission" date="2019-06" db="EMBL/GenBank/DDBJ databases">
        <title>Whole genome shotgun sequence of Zoogloea ramigera NBRC 15342.</title>
        <authorList>
            <person name="Hosoyama A."/>
            <person name="Uohara A."/>
            <person name="Ohji S."/>
            <person name="Ichikawa N."/>
        </authorList>
    </citation>
    <scope>NUCLEOTIDE SEQUENCE [LARGE SCALE GENOMIC DNA]</scope>
    <source>
        <strain evidence="2 3">NBRC 15342</strain>
    </source>
</reference>
<keyword evidence="1" id="KW-0472">Membrane</keyword>
<name>A0A4Y4CXS6_ZOORA</name>
<accession>A0A4Y4CXS6</accession>
<feature type="transmembrane region" description="Helical" evidence="1">
    <location>
        <begin position="245"/>
        <end position="262"/>
    </location>
</feature>
<feature type="transmembrane region" description="Helical" evidence="1">
    <location>
        <begin position="731"/>
        <end position="748"/>
    </location>
</feature>
<feature type="transmembrane region" description="Helical" evidence="1">
    <location>
        <begin position="325"/>
        <end position="344"/>
    </location>
</feature>
<keyword evidence="1" id="KW-0812">Transmembrane</keyword>
<feature type="transmembrane region" description="Helical" evidence="1">
    <location>
        <begin position="143"/>
        <end position="164"/>
    </location>
</feature>
<feature type="transmembrane region" description="Helical" evidence="1">
    <location>
        <begin position="102"/>
        <end position="123"/>
    </location>
</feature>
<dbReference type="AlphaFoldDB" id="A0A4Y4CXS6"/>
<feature type="transmembrane region" description="Helical" evidence="1">
    <location>
        <begin position="754"/>
        <end position="771"/>
    </location>
</feature>
<feature type="transmembrane region" description="Helical" evidence="1">
    <location>
        <begin position="29"/>
        <end position="51"/>
    </location>
</feature>
<dbReference type="Proteomes" id="UP000318422">
    <property type="component" value="Unassembled WGS sequence"/>
</dbReference>